<evidence type="ECO:0000313" key="2">
    <source>
        <dbReference type="EMBL" id="CAB5707858.1"/>
    </source>
</evidence>
<proteinExistence type="inferred from homology"/>
<dbReference type="CDD" id="cd08071">
    <property type="entry name" value="MPN_DUF2466"/>
    <property type="match status" value="1"/>
</dbReference>
<dbReference type="NCBIfam" id="NF000642">
    <property type="entry name" value="PRK00024.1"/>
    <property type="match status" value="1"/>
</dbReference>
<dbReference type="Pfam" id="PF20582">
    <property type="entry name" value="UPF0758_N"/>
    <property type="match status" value="1"/>
</dbReference>
<dbReference type="InterPro" id="IPR020891">
    <property type="entry name" value="UPF0758_CS"/>
</dbReference>
<dbReference type="SUPFAM" id="SSF47781">
    <property type="entry name" value="RuvA domain 2-like"/>
    <property type="match status" value="1"/>
</dbReference>
<reference evidence="2" key="1">
    <citation type="submission" date="2020-05" db="EMBL/GenBank/DDBJ databases">
        <authorList>
            <person name="Delgado-Blas J."/>
        </authorList>
    </citation>
    <scope>NUCLEOTIDE SEQUENCE</scope>
    <source>
        <strain evidence="2">BB1453</strain>
    </source>
</reference>
<organism evidence="2 3">
    <name type="scientific">Providencia rettgeri</name>
    <dbReference type="NCBI Taxonomy" id="587"/>
    <lineage>
        <taxon>Bacteria</taxon>
        <taxon>Pseudomonadati</taxon>
        <taxon>Pseudomonadota</taxon>
        <taxon>Gammaproteobacteria</taxon>
        <taxon>Enterobacterales</taxon>
        <taxon>Morganellaceae</taxon>
        <taxon>Providencia</taxon>
    </lineage>
</organism>
<comment type="caution">
    <text evidence="2">The sequence shown here is derived from an EMBL/GenBank/DDBJ whole genome shotgun (WGS) entry which is preliminary data.</text>
</comment>
<dbReference type="Gene3D" id="1.10.150.20">
    <property type="entry name" value="5' to 3' exonuclease, C-terminal subdomain"/>
    <property type="match status" value="1"/>
</dbReference>
<dbReference type="InterPro" id="IPR010994">
    <property type="entry name" value="RuvA_2-like"/>
</dbReference>
<evidence type="ECO:0000256" key="1">
    <source>
        <dbReference type="RuleBase" id="RU003797"/>
    </source>
</evidence>
<dbReference type="Proteomes" id="UP000834611">
    <property type="component" value="Unassembled WGS sequence"/>
</dbReference>
<sequence>MFFRLDKKDARDLGTKNMMSEHLDLPPREKLLAYGAAALSDAELLAIFLRTGSQGEPVLQLAKRLIQEFGSVYLLLQADYEKLKHCKGMGSCKFTQLQAVSELARRFFSEQFLYEDVMTGPEQLKAKLLDLFAGQEREVFVVIFLNNKNQIICHEELFKGTLNKVEVHPREIIRFAIKMNANGIILAHNHPSGNPEPSTADRQVTERIQRACAIMGIKLLDHFVVGHKQCVSFVERGWL</sequence>
<comment type="similarity">
    <text evidence="1">Belongs to the UPF0758 family.</text>
</comment>
<dbReference type="AlphaFoldDB" id="A0A2X2E470"/>
<accession>A0A2X2E470</accession>
<dbReference type="Pfam" id="PF04002">
    <property type="entry name" value="RadC"/>
    <property type="match status" value="1"/>
</dbReference>
<protein>
    <submittedName>
        <fullName evidence="2">DNA repair protein RadC</fullName>
    </submittedName>
</protein>
<dbReference type="InterPro" id="IPR037518">
    <property type="entry name" value="MPN"/>
</dbReference>
<dbReference type="NCBIfam" id="TIGR00608">
    <property type="entry name" value="radc"/>
    <property type="match status" value="1"/>
</dbReference>
<dbReference type="PANTHER" id="PTHR30471">
    <property type="entry name" value="DNA REPAIR PROTEIN RADC"/>
    <property type="match status" value="1"/>
</dbReference>
<dbReference type="InterPro" id="IPR046778">
    <property type="entry name" value="UPF0758_N"/>
</dbReference>
<name>A0A2X2E470_PRORE</name>
<dbReference type="Gene3D" id="3.40.140.10">
    <property type="entry name" value="Cytidine Deaminase, domain 2"/>
    <property type="match status" value="1"/>
</dbReference>
<evidence type="ECO:0000313" key="3">
    <source>
        <dbReference type="Proteomes" id="UP000834611"/>
    </source>
</evidence>
<dbReference type="InterPro" id="IPR001405">
    <property type="entry name" value="UPF0758"/>
</dbReference>
<dbReference type="PANTHER" id="PTHR30471:SF3">
    <property type="entry name" value="UPF0758 PROTEIN YEES-RELATED"/>
    <property type="match status" value="1"/>
</dbReference>
<dbReference type="SUPFAM" id="SSF102712">
    <property type="entry name" value="JAB1/MPN domain"/>
    <property type="match status" value="1"/>
</dbReference>
<dbReference type="PROSITE" id="PS50249">
    <property type="entry name" value="MPN"/>
    <property type="match status" value="1"/>
</dbReference>
<dbReference type="InterPro" id="IPR025657">
    <property type="entry name" value="RadC_JAB"/>
</dbReference>
<dbReference type="EMBL" id="CAHPSF010000010">
    <property type="protein sequence ID" value="CAB5707858.1"/>
    <property type="molecule type" value="Genomic_DNA"/>
</dbReference>
<dbReference type="PROSITE" id="PS01302">
    <property type="entry name" value="UPF0758"/>
    <property type="match status" value="1"/>
</dbReference>
<gene>
    <name evidence="2" type="ORF">GHA_03271</name>
</gene>